<proteinExistence type="inferred from homology"/>
<gene>
    <name evidence="8" type="ORF">KUCA_T00000596001</name>
</gene>
<dbReference type="STRING" id="1382522.W6MS31"/>
<name>W6MS31_9ASCO</name>
<keyword evidence="2 5" id="KW-0378">Hydrolase</keyword>
<keyword evidence="9" id="KW-1185">Reference proteome</keyword>
<dbReference type="InterPro" id="IPR002642">
    <property type="entry name" value="LysoPLipase_cat_dom"/>
</dbReference>
<sequence length="643" mass="70879">MTFVRRAETISPQEKAFLRKKQVVTANALSALFERLAIPGLKYKDVLNSSVPQIAIAVSGGGYRSMLVGAGVLAAFDNRTVNSTRGSGLGGILQASTYLAGISGGSWLVSSLMMYDFASVVKLRDMDSWLLNEPLLEGVPNFEVEISGTNIMNLKSPVADSGTMDKGDTKSDTKAQSSLAGIMNKLLKEQDSDSNTDIQKSILRYYKEIMAEVRPKKHAGYKVSLTDYWGAALAKKIFPRSPQTVGRTFSGISRMESFKQGGAPLPILVSNCKNGAANSASLDSMLMEFNPYEFGSWEPYLNAFSRLSYLGTELYNGKLSSSENSTGQRICYSGFDNAGFVTGTSSSLFNSVLLYLWQIASSSEEETFMAIKDILSVFSLSGDGKPGKSDYALYEPNPFLGLSHINQTSSIVGDKTLKLVDGGEDGQNIPFFPFTQSSREVDVIFAVDSSNDSENWPNGTSLIKPSKRYNSRNKTWEFTTMKIPNKKTNRMLEYTTFPLSPSYKEMSDKGYNKKPVFFGCNITGGYTLLSNASLTANSTSSYEEEDVWLSPLIVYLSNTDLSYASNTSTFKLTYTHDEMSKMITNGYNVATQSNSSYFSQCVGCAVMKRSFDRETIKQGLLFERHQPHIPEVCSKCFKELCYN</sequence>
<organism evidence="8 9">
    <name type="scientific">Kuraishia capsulata CBS 1993</name>
    <dbReference type="NCBI Taxonomy" id="1382522"/>
    <lineage>
        <taxon>Eukaryota</taxon>
        <taxon>Fungi</taxon>
        <taxon>Dikarya</taxon>
        <taxon>Ascomycota</taxon>
        <taxon>Saccharomycotina</taxon>
        <taxon>Pichiomycetes</taxon>
        <taxon>Pichiales</taxon>
        <taxon>Pichiaceae</taxon>
        <taxon>Kuraishia</taxon>
    </lineage>
</organism>
<dbReference type="GO" id="GO:0046475">
    <property type="term" value="P:glycerophospholipid catabolic process"/>
    <property type="evidence" value="ECO:0007669"/>
    <property type="project" value="TreeGrafter"/>
</dbReference>
<dbReference type="OrthoDB" id="4084751at2759"/>
<reference evidence="8" key="1">
    <citation type="submission" date="2013-12" db="EMBL/GenBank/DDBJ databases">
        <authorList>
            <person name="Genoscope - CEA"/>
        </authorList>
    </citation>
    <scope>NUCLEOTIDE SEQUENCE</scope>
    <source>
        <strain evidence="8">CBS 1993</strain>
    </source>
</reference>
<dbReference type="EMBL" id="HG793125">
    <property type="protein sequence ID" value="CDK24630.1"/>
    <property type="molecule type" value="Genomic_DNA"/>
</dbReference>
<dbReference type="RefSeq" id="XP_022456647.1">
    <property type="nucleotide sequence ID" value="XM_022605150.1"/>
</dbReference>
<dbReference type="GO" id="GO:0005783">
    <property type="term" value="C:endoplasmic reticulum"/>
    <property type="evidence" value="ECO:0007669"/>
    <property type="project" value="TreeGrafter"/>
</dbReference>
<dbReference type="HOGENOM" id="CLU_014602_2_0_1"/>
<dbReference type="GO" id="GO:0004622">
    <property type="term" value="F:phosphatidylcholine lysophospholipase activity"/>
    <property type="evidence" value="ECO:0007669"/>
    <property type="project" value="UniProtKB-EC"/>
</dbReference>
<dbReference type="PANTHER" id="PTHR10728:SF56">
    <property type="entry name" value="MEIOTIC PHOSPHOLIPASE SPO1-RELATED"/>
    <property type="match status" value="1"/>
</dbReference>
<dbReference type="Pfam" id="PF01735">
    <property type="entry name" value="PLA2_B"/>
    <property type="match status" value="2"/>
</dbReference>
<evidence type="ECO:0000256" key="3">
    <source>
        <dbReference type="ARBA" id="ARBA00022963"/>
    </source>
</evidence>
<dbReference type="Proteomes" id="UP000019384">
    <property type="component" value="Unassembled WGS sequence"/>
</dbReference>
<keyword evidence="3 5" id="KW-0442">Lipid degradation</keyword>
<evidence type="ECO:0000256" key="4">
    <source>
        <dbReference type="ARBA" id="ARBA00023098"/>
    </source>
</evidence>
<accession>W6MS31</accession>
<dbReference type="GO" id="GO:0005576">
    <property type="term" value="C:extracellular region"/>
    <property type="evidence" value="ECO:0007669"/>
    <property type="project" value="TreeGrafter"/>
</dbReference>
<dbReference type="SUPFAM" id="SSF52151">
    <property type="entry name" value="FabD/lysophospholipase-like"/>
    <property type="match status" value="1"/>
</dbReference>
<dbReference type="EC" id="3.1.1.5" evidence="6"/>
<keyword evidence="4 5" id="KW-0443">Lipid metabolism</keyword>
<evidence type="ECO:0000256" key="5">
    <source>
        <dbReference type="PROSITE-ProRule" id="PRU00555"/>
    </source>
</evidence>
<comment type="similarity">
    <text evidence="1 6">Belongs to the lysophospholipase family.</text>
</comment>
<evidence type="ECO:0000313" key="9">
    <source>
        <dbReference type="Proteomes" id="UP000019384"/>
    </source>
</evidence>
<dbReference type="GO" id="GO:0005886">
    <property type="term" value="C:plasma membrane"/>
    <property type="evidence" value="ECO:0007669"/>
    <property type="project" value="TreeGrafter"/>
</dbReference>
<dbReference type="SMART" id="SM00022">
    <property type="entry name" value="PLAc"/>
    <property type="match status" value="1"/>
</dbReference>
<dbReference type="AlphaFoldDB" id="W6MS31"/>
<evidence type="ECO:0000256" key="6">
    <source>
        <dbReference type="RuleBase" id="RU362103"/>
    </source>
</evidence>
<dbReference type="PROSITE" id="PS51210">
    <property type="entry name" value="PLA2C"/>
    <property type="match status" value="1"/>
</dbReference>
<dbReference type="InterPro" id="IPR016035">
    <property type="entry name" value="Acyl_Trfase/lysoPLipase"/>
</dbReference>
<evidence type="ECO:0000313" key="8">
    <source>
        <dbReference type="EMBL" id="CDK24630.1"/>
    </source>
</evidence>
<protein>
    <recommendedName>
        <fullName evidence="6">Lysophospholipase</fullName>
        <ecNumber evidence="6">3.1.1.5</ecNumber>
    </recommendedName>
</protein>
<evidence type="ECO:0000256" key="2">
    <source>
        <dbReference type="ARBA" id="ARBA00022801"/>
    </source>
</evidence>
<comment type="catalytic activity">
    <reaction evidence="6">
        <text>a 1-acyl-sn-glycero-3-phosphocholine + H2O = sn-glycerol 3-phosphocholine + a fatty acid + H(+)</text>
        <dbReference type="Rhea" id="RHEA:15177"/>
        <dbReference type="ChEBI" id="CHEBI:15377"/>
        <dbReference type="ChEBI" id="CHEBI:15378"/>
        <dbReference type="ChEBI" id="CHEBI:16870"/>
        <dbReference type="ChEBI" id="CHEBI:28868"/>
        <dbReference type="ChEBI" id="CHEBI:58168"/>
        <dbReference type="EC" id="3.1.1.5"/>
    </reaction>
</comment>
<dbReference type="PANTHER" id="PTHR10728">
    <property type="entry name" value="CYTOSOLIC PHOSPHOLIPASE A2"/>
    <property type="match status" value="1"/>
</dbReference>
<evidence type="ECO:0000259" key="7">
    <source>
        <dbReference type="PROSITE" id="PS51210"/>
    </source>
</evidence>
<dbReference type="Gene3D" id="3.40.1090.10">
    <property type="entry name" value="Cytosolic phospholipase A2 catalytic domain"/>
    <property type="match status" value="1"/>
</dbReference>
<reference evidence="8" key="2">
    <citation type="submission" date="2014-02" db="EMBL/GenBank/DDBJ databases">
        <title>Complete DNA sequence of /Kuraishia capsulata/ illustrates novel genomic features among budding yeasts (/Saccharomycotina/).</title>
        <authorList>
            <person name="Morales L."/>
            <person name="Noel B."/>
            <person name="Porcel B."/>
            <person name="Marcet-Houben M."/>
            <person name="Hullo M-F."/>
            <person name="Sacerdot C."/>
            <person name="Tekaia F."/>
            <person name="Leh-Louis V."/>
            <person name="Despons L."/>
            <person name="Khanna V."/>
            <person name="Aury J-M."/>
            <person name="Barbe V."/>
            <person name="Couloux A."/>
            <person name="Labadie K."/>
            <person name="Pelletier E."/>
            <person name="Souciet J-L."/>
            <person name="Boekhout T."/>
            <person name="Gabaldon T."/>
            <person name="Wincker P."/>
            <person name="Dujon B."/>
        </authorList>
    </citation>
    <scope>NUCLEOTIDE SEQUENCE</scope>
    <source>
        <strain evidence="8">CBS 1993</strain>
    </source>
</reference>
<feature type="domain" description="PLA2c" evidence="7">
    <location>
        <begin position="1"/>
        <end position="643"/>
    </location>
</feature>
<dbReference type="GO" id="GO:0005829">
    <property type="term" value="C:cytosol"/>
    <property type="evidence" value="ECO:0007669"/>
    <property type="project" value="TreeGrafter"/>
</dbReference>
<evidence type="ECO:0000256" key="1">
    <source>
        <dbReference type="ARBA" id="ARBA00008780"/>
    </source>
</evidence>
<dbReference type="GO" id="GO:0004623">
    <property type="term" value="F:phospholipase A2 activity"/>
    <property type="evidence" value="ECO:0007669"/>
    <property type="project" value="TreeGrafter"/>
</dbReference>
<dbReference type="GeneID" id="34518035"/>